<evidence type="ECO:0000256" key="4">
    <source>
        <dbReference type="SAM" id="MobiDB-lite"/>
    </source>
</evidence>
<accession>A0A6B3SMS7</accession>
<evidence type="ECO:0000313" key="7">
    <source>
        <dbReference type="Proteomes" id="UP000482155"/>
    </source>
</evidence>
<dbReference type="GO" id="GO:0015074">
    <property type="term" value="P:DNA integration"/>
    <property type="evidence" value="ECO:0007669"/>
    <property type="project" value="UniProtKB-KW"/>
</dbReference>
<proteinExistence type="predicted"/>
<dbReference type="InterPro" id="IPR013762">
    <property type="entry name" value="Integrase-like_cat_sf"/>
</dbReference>
<organism evidence="6 7">
    <name type="scientific">Noviherbaspirillum galbum</name>
    <dbReference type="NCBI Taxonomy" id="2709383"/>
    <lineage>
        <taxon>Bacteria</taxon>
        <taxon>Pseudomonadati</taxon>
        <taxon>Pseudomonadota</taxon>
        <taxon>Betaproteobacteria</taxon>
        <taxon>Burkholderiales</taxon>
        <taxon>Oxalobacteraceae</taxon>
        <taxon>Noviherbaspirillum</taxon>
    </lineage>
</organism>
<keyword evidence="7" id="KW-1185">Reference proteome</keyword>
<feature type="region of interest" description="Disordered" evidence="4">
    <location>
        <begin position="342"/>
        <end position="361"/>
    </location>
</feature>
<keyword evidence="2" id="KW-0229">DNA integration</keyword>
<feature type="domain" description="Tyr recombinase" evidence="5">
    <location>
        <begin position="152"/>
        <end position="351"/>
    </location>
</feature>
<evidence type="ECO:0000313" key="6">
    <source>
        <dbReference type="EMBL" id="NEX62160.1"/>
    </source>
</evidence>
<dbReference type="AlphaFoldDB" id="A0A6B3SMS7"/>
<dbReference type="PANTHER" id="PTHR30349:SF81">
    <property type="entry name" value="TYROSINE RECOMBINASE XERC"/>
    <property type="match status" value="1"/>
</dbReference>
<keyword evidence="1" id="KW-0159">Chromosome partition</keyword>
<evidence type="ECO:0000256" key="1">
    <source>
        <dbReference type="ARBA" id="ARBA00022829"/>
    </source>
</evidence>
<sequence>MTNHPAGDLFDVPEVWQTNPQAAFDAFVSSMAFVELSLRRPGANAVGKNGRPKGTYPLRKSSADVYRHMWNRFLRWSVGIDVPFWLLSREWIETFLEQRGLDGARIIQSATIRRQYLTMLERVYKHLQIHPNPAAGMNVAMAGSSRLRGQNKKTVALTPEQQQAFLDALPDPPRRDGDPLAGWEARRDRALQAIMLGAGLKVAEVTGLYTINVKRDERDEQGCVPIEVSPASAHGTVQWHVALLRPPATAIVLDWVAERQALPVGGPLLFPNNRGRRMDKTWIYRKTRETYERAGLDVPRKGGRTLRNSFAVSRLATGEVPETVSGQLGHRTARAMETYATALSHQREQHRSGAGTKSRKA</sequence>
<dbReference type="Proteomes" id="UP000482155">
    <property type="component" value="Unassembled WGS sequence"/>
</dbReference>
<evidence type="ECO:0000259" key="5">
    <source>
        <dbReference type="PROSITE" id="PS51898"/>
    </source>
</evidence>
<dbReference type="SUPFAM" id="SSF56349">
    <property type="entry name" value="DNA breaking-rejoining enzymes"/>
    <property type="match status" value="1"/>
</dbReference>
<dbReference type="PANTHER" id="PTHR30349">
    <property type="entry name" value="PHAGE INTEGRASE-RELATED"/>
    <property type="match status" value="1"/>
</dbReference>
<evidence type="ECO:0000256" key="2">
    <source>
        <dbReference type="ARBA" id="ARBA00022908"/>
    </source>
</evidence>
<dbReference type="GO" id="GO:0007059">
    <property type="term" value="P:chromosome segregation"/>
    <property type="evidence" value="ECO:0007669"/>
    <property type="project" value="UniProtKB-KW"/>
</dbReference>
<gene>
    <name evidence="6" type="ORF">G3574_13805</name>
</gene>
<dbReference type="GO" id="GO:0006310">
    <property type="term" value="P:DNA recombination"/>
    <property type="evidence" value="ECO:0007669"/>
    <property type="project" value="UniProtKB-KW"/>
</dbReference>
<evidence type="ECO:0000256" key="3">
    <source>
        <dbReference type="ARBA" id="ARBA00023172"/>
    </source>
</evidence>
<comment type="caution">
    <text evidence="6">The sequence shown here is derived from an EMBL/GenBank/DDBJ whole genome shotgun (WGS) entry which is preliminary data.</text>
</comment>
<dbReference type="GO" id="GO:0003677">
    <property type="term" value="F:DNA binding"/>
    <property type="evidence" value="ECO:0007669"/>
    <property type="project" value="InterPro"/>
</dbReference>
<reference evidence="6 7" key="1">
    <citation type="submission" date="2020-02" db="EMBL/GenBank/DDBJ databases">
        <authorList>
            <person name="Kim M.K."/>
        </authorList>
    </citation>
    <scope>NUCLEOTIDE SEQUENCE [LARGE SCALE GENOMIC DNA]</scope>
    <source>
        <strain evidence="6 7">17J57-3</strain>
    </source>
</reference>
<protein>
    <submittedName>
        <fullName evidence="6">Tyrosine-type recombinase/integrase</fullName>
    </submittedName>
</protein>
<dbReference type="Gene3D" id="1.10.443.10">
    <property type="entry name" value="Intergrase catalytic core"/>
    <property type="match status" value="1"/>
</dbReference>
<dbReference type="PROSITE" id="PS51898">
    <property type="entry name" value="TYR_RECOMBINASE"/>
    <property type="match status" value="1"/>
</dbReference>
<dbReference type="Pfam" id="PF00589">
    <property type="entry name" value="Phage_integrase"/>
    <property type="match status" value="1"/>
</dbReference>
<dbReference type="InterPro" id="IPR002104">
    <property type="entry name" value="Integrase_catalytic"/>
</dbReference>
<dbReference type="RefSeq" id="WP_163964105.1">
    <property type="nucleotide sequence ID" value="NZ_JAAIVB010000045.1"/>
</dbReference>
<dbReference type="EMBL" id="JAAIVB010000045">
    <property type="protein sequence ID" value="NEX62160.1"/>
    <property type="molecule type" value="Genomic_DNA"/>
</dbReference>
<dbReference type="InterPro" id="IPR011010">
    <property type="entry name" value="DNA_brk_join_enz"/>
</dbReference>
<name>A0A6B3SMS7_9BURK</name>
<dbReference type="InterPro" id="IPR050090">
    <property type="entry name" value="Tyrosine_recombinase_XerCD"/>
</dbReference>
<keyword evidence="3" id="KW-0233">DNA recombination</keyword>